<evidence type="ECO:0000256" key="6">
    <source>
        <dbReference type="ARBA" id="ARBA00022777"/>
    </source>
</evidence>
<dbReference type="PANTHER" id="PTHR22969">
    <property type="entry name" value="IKB KINASE"/>
    <property type="match status" value="1"/>
</dbReference>
<gene>
    <name evidence="10" type="primary">LOC100372702</name>
</gene>
<evidence type="ECO:0000256" key="2">
    <source>
        <dbReference type="ARBA" id="ARBA00022490"/>
    </source>
</evidence>
<keyword evidence="4" id="KW-0808">Transferase</keyword>
<evidence type="ECO:0000259" key="8">
    <source>
        <dbReference type="PROSITE" id="PS50011"/>
    </source>
</evidence>
<keyword evidence="2" id="KW-0963">Cytoplasm</keyword>
<evidence type="ECO:0000313" key="10">
    <source>
        <dbReference type="RefSeq" id="XP_006825370.1"/>
    </source>
</evidence>
<reference evidence="10" key="1">
    <citation type="submission" date="2025-08" db="UniProtKB">
        <authorList>
            <consortium name="RefSeq"/>
        </authorList>
    </citation>
    <scope>IDENTIFICATION</scope>
    <source>
        <tissue evidence="10">Testes</tissue>
    </source>
</reference>
<evidence type="ECO:0000256" key="5">
    <source>
        <dbReference type="ARBA" id="ARBA00022741"/>
    </source>
</evidence>
<dbReference type="Pfam" id="PF18396">
    <property type="entry name" value="TBK1_ULD"/>
    <property type="match status" value="1"/>
</dbReference>
<dbReference type="Gene3D" id="3.10.20.90">
    <property type="entry name" value="Phosphatidylinositol 3-kinase Catalytic Subunit, Chain A, domain 1"/>
    <property type="match status" value="1"/>
</dbReference>
<keyword evidence="5" id="KW-0547">Nucleotide-binding</keyword>
<dbReference type="SUPFAM" id="SSF56112">
    <property type="entry name" value="Protein kinase-like (PK-like)"/>
    <property type="match status" value="1"/>
</dbReference>
<dbReference type="Gene3D" id="1.20.1270.420">
    <property type="match status" value="1"/>
</dbReference>
<comment type="subcellular location">
    <subcellularLocation>
        <location evidence="1">Cytoplasm</location>
    </subcellularLocation>
</comment>
<name>A0ABM0MZC9_SACKO</name>
<dbReference type="InterPro" id="IPR051180">
    <property type="entry name" value="IKK"/>
</dbReference>
<evidence type="ECO:0000256" key="7">
    <source>
        <dbReference type="ARBA" id="ARBA00022840"/>
    </source>
</evidence>
<keyword evidence="7" id="KW-0067">ATP-binding</keyword>
<evidence type="ECO:0000313" key="9">
    <source>
        <dbReference type="Proteomes" id="UP000694865"/>
    </source>
</evidence>
<dbReference type="PANTHER" id="PTHR22969:SF15">
    <property type="entry name" value="FI05319P"/>
    <property type="match status" value="1"/>
</dbReference>
<dbReference type="GeneID" id="100372702"/>
<dbReference type="RefSeq" id="XP_006825370.1">
    <property type="nucleotide sequence ID" value="XM_006825307.1"/>
</dbReference>
<dbReference type="Pfam" id="PF00069">
    <property type="entry name" value="Pkinase"/>
    <property type="match status" value="1"/>
</dbReference>
<proteinExistence type="predicted"/>
<evidence type="ECO:0000256" key="4">
    <source>
        <dbReference type="ARBA" id="ARBA00022679"/>
    </source>
</evidence>
<dbReference type="Pfam" id="PF18394">
    <property type="entry name" value="TBK1_CCD1"/>
    <property type="match status" value="1"/>
</dbReference>
<dbReference type="InterPro" id="IPR011009">
    <property type="entry name" value="Kinase-like_dom_sf"/>
</dbReference>
<evidence type="ECO:0000256" key="1">
    <source>
        <dbReference type="ARBA" id="ARBA00004496"/>
    </source>
</evidence>
<dbReference type="Gene3D" id="1.10.510.10">
    <property type="entry name" value="Transferase(Phosphotransferase) domain 1"/>
    <property type="match status" value="1"/>
</dbReference>
<feature type="domain" description="Protein kinase" evidence="8">
    <location>
        <begin position="1"/>
        <end position="275"/>
    </location>
</feature>
<dbReference type="CDD" id="cd12219">
    <property type="entry name" value="Ubl_TBK1_like"/>
    <property type="match status" value="1"/>
</dbReference>
<dbReference type="PROSITE" id="PS50011">
    <property type="entry name" value="PROTEIN_KINASE_DOM"/>
    <property type="match status" value="1"/>
</dbReference>
<dbReference type="InterPro" id="IPR041087">
    <property type="entry name" value="TBK1_ULD"/>
</dbReference>
<keyword evidence="3" id="KW-0723">Serine/threonine-protein kinase</keyword>
<accession>A0ABM0MZC9</accession>
<sequence>KTGDMVAVKTFNHVSFMRPYEVQMREFEVLLKLNHENIVKMFDIEEEQSSRQKVIVMELCEGSLYTMLDEPQNAYGLTEMEFKSVLKDVAAGMNHLREKNVVHRDLKPGNIMKVKREDGRSTYKLADFGAARELGDSEQFMSLYGTEEYLHPDLYERAVLRKPMGKIFNATVDLWSIGVTLFHVAAGHLPFRPYGGRKNRETMFFITTEKASGVISGIQKDDGGEIIWSRELPKTTQLSQGLSNVVTPLLAGLMECDESLTWSFDKFFSETQKILSMEVIDVLNVSTARLHRIYVEPDATYAVFQDLIAAQTDISSGHQELFYDYECFCPDALAQCFTYPRTTEENAMILFRKDVVEFPAAIAPIIPKLPKMSNTYNLDNDAMQAKMSAAVMYSILRVLMQVICIQNLIKKAKKIFQFTLVQELKELRIFQKDFESKFQNTNSEIEKMRDQVTAKVPHMVVAIIGKDGNETGMQLKELQDEVISLQHNAAELSHKCNHVCQSLDDIYQDIVKKDALGSIWNEKCGCDLNEKCEAKQEVLVEKVAGTAVQSRNDKALKRLSYNDEQIHKFEKQKMYTYCVKGNSLYQDHCEPNLRLVHRQLSTWFKTAVTYRREMTKIDGEMSHLYDQHQLFAVKVVEFKTTFMEKMKIINVAIENLLKSSLEKSSYNEGTNAGHHTTLPPKHKVLIPKDLKEEIKIFKKEMKSMNDKLKENNTVMHAYKNSVDELQKGDDKDFNFENGDLEKLE</sequence>
<evidence type="ECO:0000256" key="3">
    <source>
        <dbReference type="ARBA" id="ARBA00022527"/>
    </source>
</evidence>
<dbReference type="InterPro" id="IPR000719">
    <property type="entry name" value="Prot_kinase_dom"/>
</dbReference>
<organism evidence="9 10">
    <name type="scientific">Saccoglossus kowalevskii</name>
    <name type="common">Acorn worm</name>
    <dbReference type="NCBI Taxonomy" id="10224"/>
    <lineage>
        <taxon>Eukaryota</taxon>
        <taxon>Metazoa</taxon>
        <taxon>Hemichordata</taxon>
        <taxon>Enteropneusta</taxon>
        <taxon>Harrimaniidae</taxon>
        <taxon>Saccoglossus</taxon>
    </lineage>
</organism>
<dbReference type="SMART" id="SM00220">
    <property type="entry name" value="S_TKc"/>
    <property type="match status" value="1"/>
</dbReference>
<keyword evidence="6" id="KW-0418">Kinase</keyword>
<protein>
    <submittedName>
        <fullName evidence="10">Serine/threonine-protein kinase TBK1-like</fullName>
    </submittedName>
</protein>
<feature type="non-terminal residue" evidence="10">
    <location>
        <position position="1"/>
    </location>
</feature>
<dbReference type="Gene3D" id="3.30.200.20">
    <property type="entry name" value="Phosphorylase Kinase, domain 1"/>
    <property type="match status" value="1"/>
</dbReference>
<dbReference type="Proteomes" id="UP000694865">
    <property type="component" value="Unplaced"/>
</dbReference>
<keyword evidence="9" id="KW-1185">Reference proteome</keyword>
<dbReference type="InterPro" id="IPR041309">
    <property type="entry name" value="TBK1_CC1"/>
</dbReference>